<dbReference type="GO" id="GO:0062054">
    <property type="term" value="F:fluoride channel activity"/>
    <property type="evidence" value="ECO:0007669"/>
    <property type="project" value="UniProtKB-UniRule"/>
</dbReference>
<evidence type="ECO:0000256" key="9">
    <source>
        <dbReference type="ARBA" id="ARBA00049940"/>
    </source>
</evidence>
<sequence>MIWLMIGVGAGTGALCRYAVTMAGKRWWPERPIATMLINIAGAFAAGLVSGWAPLPVLARSLLLVGVCGGFTTFSTFAVDMAILLRNRRWSWTVVYAASSMVFGLLAAWLGLLLTA</sequence>
<dbReference type="GO" id="GO:0046872">
    <property type="term" value="F:metal ion binding"/>
    <property type="evidence" value="ECO:0007669"/>
    <property type="project" value="UniProtKB-KW"/>
</dbReference>
<dbReference type="AlphaFoldDB" id="U4TUU4"/>
<evidence type="ECO:0000256" key="3">
    <source>
        <dbReference type="ARBA" id="ARBA00022692"/>
    </source>
</evidence>
<comment type="catalytic activity">
    <reaction evidence="8">
        <text>fluoride(in) = fluoride(out)</text>
        <dbReference type="Rhea" id="RHEA:76159"/>
        <dbReference type="ChEBI" id="CHEBI:17051"/>
    </reaction>
    <physiologicalReaction direction="left-to-right" evidence="8">
        <dbReference type="Rhea" id="RHEA:76160"/>
    </physiologicalReaction>
</comment>
<comment type="similarity">
    <text evidence="7 10">Belongs to the fluoride channel Fluc/FEX (TC 1.A.43) family.</text>
</comment>
<dbReference type="Pfam" id="PF02537">
    <property type="entry name" value="CRCB"/>
    <property type="match status" value="1"/>
</dbReference>
<dbReference type="HOGENOM" id="CLU_114342_2_1_9"/>
<dbReference type="GO" id="GO:0005886">
    <property type="term" value="C:plasma membrane"/>
    <property type="evidence" value="ECO:0007669"/>
    <property type="project" value="UniProtKB-SubCell"/>
</dbReference>
<protein>
    <recommendedName>
        <fullName evidence="10">Fluoride-specific ion channel FluC</fullName>
    </recommendedName>
</protein>
<keyword evidence="5 10" id="KW-0472">Membrane</keyword>
<keyword evidence="2 10" id="KW-1003">Cell membrane</keyword>
<dbReference type="PANTHER" id="PTHR28259">
    <property type="entry name" value="FLUORIDE EXPORT PROTEIN 1-RELATED"/>
    <property type="match status" value="1"/>
</dbReference>
<keyword evidence="10" id="KW-0479">Metal-binding</keyword>
<feature type="binding site" evidence="10">
    <location>
        <position position="69"/>
    </location>
    <ligand>
        <name>Na(+)</name>
        <dbReference type="ChEBI" id="CHEBI:29101"/>
        <note>structural</note>
    </ligand>
</feature>
<keyword evidence="10" id="KW-0406">Ion transport</keyword>
<evidence type="ECO:0000313" key="12">
    <source>
        <dbReference type="Proteomes" id="UP000030647"/>
    </source>
</evidence>
<comment type="function">
    <text evidence="9 10">Fluoride-specific ion channel. Important for reducing fluoride concentration in the cell, thus reducing its toxicity.</text>
</comment>
<feature type="transmembrane region" description="Helical" evidence="10">
    <location>
        <begin position="36"/>
        <end position="55"/>
    </location>
</feature>
<dbReference type="GO" id="GO:0140114">
    <property type="term" value="P:cellular detoxification of fluoride"/>
    <property type="evidence" value="ECO:0007669"/>
    <property type="project" value="UniProtKB-UniRule"/>
</dbReference>
<feature type="transmembrane region" description="Helical" evidence="10">
    <location>
        <begin position="6"/>
        <end position="24"/>
    </location>
</feature>
<dbReference type="STRING" id="1231336.L248_2872"/>
<evidence type="ECO:0000256" key="7">
    <source>
        <dbReference type="ARBA" id="ARBA00035120"/>
    </source>
</evidence>
<feature type="binding site" evidence="10">
    <location>
        <position position="72"/>
    </location>
    <ligand>
        <name>Na(+)</name>
        <dbReference type="ChEBI" id="CHEBI:29101"/>
        <note>structural</note>
    </ligand>
</feature>
<dbReference type="eggNOG" id="COG0239">
    <property type="taxonomic scope" value="Bacteria"/>
</dbReference>
<dbReference type="InterPro" id="IPR003691">
    <property type="entry name" value="FluC"/>
</dbReference>
<proteinExistence type="inferred from homology"/>
<comment type="activity regulation">
    <text evidence="10">Na(+) is not transported, but it plays an essential structural role and its presence is essential for fluoride channel function.</text>
</comment>
<evidence type="ECO:0000256" key="1">
    <source>
        <dbReference type="ARBA" id="ARBA00004651"/>
    </source>
</evidence>
<keyword evidence="3 10" id="KW-0812">Transmembrane</keyword>
<keyword evidence="10" id="KW-0915">Sodium</keyword>
<organism evidence="11 12">
    <name type="scientific">Schleiferilactobacillus shenzhenensis LY-73</name>
    <dbReference type="NCBI Taxonomy" id="1231336"/>
    <lineage>
        <taxon>Bacteria</taxon>
        <taxon>Bacillati</taxon>
        <taxon>Bacillota</taxon>
        <taxon>Bacilli</taxon>
        <taxon>Lactobacillales</taxon>
        <taxon>Lactobacillaceae</taxon>
        <taxon>Schleiferilactobacillus</taxon>
    </lineage>
</organism>
<evidence type="ECO:0000256" key="4">
    <source>
        <dbReference type="ARBA" id="ARBA00022989"/>
    </source>
</evidence>
<keyword evidence="10" id="KW-0813">Transport</keyword>
<comment type="subcellular location">
    <subcellularLocation>
        <location evidence="1 10">Cell membrane</location>
        <topology evidence="1 10">Multi-pass membrane protein</topology>
    </subcellularLocation>
</comment>
<dbReference type="Proteomes" id="UP000030647">
    <property type="component" value="Unassembled WGS sequence"/>
</dbReference>
<keyword evidence="12" id="KW-1185">Reference proteome</keyword>
<evidence type="ECO:0000256" key="5">
    <source>
        <dbReference type="ARBA" id="ARBA00023136"/>
    </source>
</evidence>
<evidence type="ECO:0000256" key="2">
    <source>
        <dbReference type="ARBA" id="ARBA00022475"/>
    </source>
</evidence>
<feature type="transmembrane region" description="Helical" evidence="10">
    <location>
        <begin position="61"/>
        <end position="85"/>
    </location>
</feature>
<feature type="transmembrane region" description="Helical" evidence="10">
    <location>
        <begin position="92"/>
        <end position="114"/>
    </location>
</feature>
<keyword evidence="4 10" id="KW-1133">Transmembrane helix</keyword>
<dbReference type="HAMAP" id="MF_00454">
    <property type="entry name" value="FluC"/>
    <property type="match status" value="1"/>
</dbReference>
<dbReference type="EMBL" id="KI271588">
    <property type="protein sequence ID" value="ERL65197.1"/>
    <property type="molecule type" value="Genomic_DNA"/>
</dbReference>
<dbReference type="NCBIfam" id="TIGR00494">
    <property type="entry name" value="crcB"/>
    <property type="match status" value="1"/>
</dbReference>
<reference evidence="12" key="1">
    <citation type="journal article" date="2013" name="Genome Announc.">
        <title>Whole-Genome Sequencing of Lactobacillus shenzhenensis Strain LY-73T.</title>
        <authorList>
            <person name="Lin Z."/>
            <person name="Liu Z."/>
            <person name="Yang R."/>
            <person name="Zou Y."/>
            <person name="Wan D."/>
            <person name="Chen J."/>
            <person name="Guo M."/>
            <person name="Zhao J."/>
            <person name="Fang C."/>
            <person name="Yang R."/>
            <person name="Liu F."/>
        </authorList>
    </citation>
    <scope>NUCLEOTIDE SEQUENCE [LARGE SCALE GENOMIC DNA]</scope>
    <source>
        <strain evidence="12">LY-73</strain>
    </source>
</reference>
<name>U4TUU4_9LACO</name>
<evidence type="ECO:0000313" key="11">
    <source>
        <dbReference type="EMBL" id="ERL65197.1"/>
    </source>
</evidence>
<gene>
    <name evidence="10" type="primary">fluC</name>
    <name evidence="10" type="synonym">crcB</name>
    <name evidence="11" type="ORF">L248_2872</name>
</gene>
<evidence type="ECO:0000256" key="6">
    <source>
        <dbReference type="ARBA" id="ARBA00023303"/>
    </source>
</evidence>
<dbReference type="PANTHER" id="PTHR28259:SF1">
    <property type="entry name" value="FLUORIDE EXPORT PROTEIN 1-RELATED"/>
    <property type="match status" value="1"/>
</dbReference>
<accession>U4TUU4</accession>
<keyword evidence="6 10" id="KW-0407">Ion channel</keyword>
<evidence type="ECO:0000256" key="10">
    <source>
        <dbReference type="HAMAP-Rule" id="MF_00454"/>
    </source>
</evidence>
<evidence type="ECO:0000256" key="8">
    <source>
        <dbReference type="ARBA" id="ARBA00035585"/>
    </source>
</evidence>
<dbReference type="RefSeq" id="WP_022529457.1">
    <property type="nucleotide sequence ID" value="NZ_KI271588.1"/>
</dbReference>